<dbReference type="InterPro" id="IPR015500">
    <property type="entry name" value="Peptidase_S8_subtilisin-rel"/>
</dbReference>
<comment type="caution">
    <text evidence="13">The sequence shown here is derived from an EMBL/GenBank/DDBJ whole genome shotgun (WGS) entry which is preliminary data.</text>
</comment>
<evidence type="ECO:0000256" key="7">
    <source>
        <dbReference type="ARBA" id="ARBA00022825"/>
    </source>
</evidence>
<evidence type="ECO:0000256" key="8">
    <source>
        <dbReference type="PIRSR" id="PIRSR615500-1"/>
    </source>
</evidence>
<dbReference type="InterPro" id="IPR018247">
    <property type="entry name" value="EF_Hand_1_Ca_BS"/>
</dbReference>
<dbReference type="InterPro" id="IPR050131">
    <property type="entry name" value="Peptidase_S8_subtilisin-like"/>
</dbReference>
<dbReference type="InterPro" id="IPR023827">
    <property type="entry name" value="Peptidase_S8_Asp-AS"/>
</dbReference>
<dbReference type="PROSITE" id="PS00138">
    <property type="entry name" value="SUBTILASE_SER"/>
    <property type="match status" value="1"/>
</dbReference>
<dbReference type="Pfam" id="PF02225">
    <property type="entry name" value="PA"/>
    <property type="match status" value="1"/>
</dbReference>
<feature type="active site" description="Charge relay system" evidence="8 9">
    <location>
        <position position="214"/>
    </location>
</feature>
<dbReference type="InterPro" id="IPR022398">
    <property type="entry name" value="Peptidase_S8_His-AS"/>
</dbReference>
<keyword evidence="5" id="KW-0732">Signal</keyword>
<dbReference type="PROSITE" id="PS51892">
    <property type="entry name" value="SUBTILASE"/>
    <property type="match status" value="1"/>
</dbReference>
<evidence type="ECO:0000256" key="5">
    <source>
        <dbReference type="ARBA" id="ARBA00022729"/>
    </source>
</evidence>
<dbReference type="CDD" id="cd07474">
    <property type="entry name" value="Peptidases_S8_subtilisin_Vpr-like"/>
    <property type="match status" value="1"/>
</dbReference>
<dbReference type="InterPro" id="IPR023828">
    <property type="entry name" value="Peptidase_S8_Ser-AS"/>
</dbReference>
<dbReference type="PRINTS" id="PR00723">
    <property type="entry name" value="SUBTILISIN"/>
</dbReference>
<dbReference type="Gene3D" id="1.10.1330.10">
    <property type="entry name" value="Dockerin domain"/>
    <property type="match status" value="1"/>
</dbReference>
<dbReference type="InterPro" id="IPR003137">
    <property type="entry name" value="PA_domain"/>
</dbReference>
<dbReference type="PROSITE" id="PS00018">
    <property type="entry name" value="EF_HAND_1"/>
    <property type="match status" value="1"/>
</dbReference>
<sequence length="993" mass="108326">MKKTVIILLIFLLFTGNLTGLQVVKSSLKHENVIQFDNNSFYNAILLFKEPPVIEYKNSFAYRLNSLFDRHYASKYALTLSEKHIKYESLLKEAGATTGYDFSYVLNGISVKAYGNILNKVVSLDFVKDVSLEKTYRYERDITRKVIGADVVNQLKDASGNYYITGKGIKIGIIDTGVDYTHKELGNGKFPNAKVVGGYDFADNDPDPMDYDGHGTHVAGIACGSLSGIAKDATLYAYKIFSKDSTTTTSSLIIKALDQAVKDGCNVVNISIGLQNGGALREDPESQAVRNAVNAGVIVVGANGNNGVPGNYFQFPVTSPASVDQAIGVGATSDCTTPVISVSSRRIMGQYPSESPIFDSGAYDIVYCGLGKKEDFQNKDVKGKIALVERGEIYFGDKDLNAKDAGCAGIIVYNNVSGMPSVKLVSEHNPSRNDFIPFLFISFTDGQFLKSHLQEKVFISNEYGQGLMAEFSSQGPTSDFYLKPDLVAPGVNIKSTYLNNTYEEMSGTSMASPVVAGCAALLKQAKPSLSPQELKSLLMNTGDILYNPVSNRPFSPLLQGSGRVNILKAVNAGALISPSSLIFGNGASKKTFNITIKNLQSISKTFSTSILNASNGGISIEIPQTVSVKENSSSSFTITLKAIETDVDSYGYIFFDSGFEKLHIPYVYLKDDKPKDYLYNVKLDKDTISPQDTATLKFSVGMGSVGSSQDYKYNECIGEEVRVDIFDSKGNLIKVLFDVAPIYVGDYSISFSPFDPTLNEFFLGDGIYFYKVSYLEANDDEKSKSVYPTILRSEASGSFVVKGVSSTASIVITPSNNYTLLLKKDDTFPLDVSISLSKPASTVCFGLLFDTTKLSFLAYDLHNQDISLNFTSEQDGLYTNISSNDVFSNVKFTIIFKAIEDGAGLITAGSPKTEVGGVFDVRGAGFEISAYAKMADFNGDKVVNALDLSIFRKTYGLRENDQNFDKRCDLNFDGVIDVHDFFIFAKHFGEVYP</sequence>
<dbReference type="CDD" id="cd02133">
    <property type="entry name" value="PA_C5a_like"/>
    <property type="match status" value="1"/>
</dbReference>
<evidence type="ECO:0000256" key="10">
    <source>
        <dbReference type="RuleBase" id="RU003355"/>
    </source>
</evidence>
<dbReference type="GO" id="GO:0000272">
    <property type="term" value="P:polysaccharide catabolic process"/>
    <property type="evidence" value="ECO:0007669"/>
    <property type="project" value="InterPro"/>
</dbReference>
<evidence type="ECO:0000313" key="13">
    <source>
        <dbReference type="EMBL" id="HGW60830.1"/>
    </source>
</evidence>
<keyword evidence="3" id="KW-0964">Secreted</keyword>
<feature type="active site" description="Charge relay system" evidence="8 9">
    <location>
        <position position="509"/>
    </location>
</feature>
<keyword evidence="4 9" id="KW-0645">Protease</keyword>
<dbReference type="GO" id="GO:0004252">
    <property type="term" value="F:serine-type endopeptidase activity"/>
    <property type="evidence" value="ECO:0007669"/>
    <property type="project" value="UniProtKB-UniRule"/>
</dbReference>
<feature type="domain" description="Peptidase S8/S53" evidence="11">
    <location>
        <begin position="166"/>
        <end position="542"/>
    </location>
</feature>
<dbReference type="SUPFAM" id="SSF52743">
    <property type="entry name" value="Subtilisin-like"/>
    <property type="match status" value="1"/>
</dbReference>
<dbReference type="CDD" id="cd14254">
    <property type="entry name" value="Dockerin_II"/>
    <property type="match status" value="1"/>
</dbReference>
<dbReference type="PANTHER" id="PTHR43806:SF65">
    <property type="entry name" value="SERINE PROTEASE APRX"/>
    <property type="match status" value="1"/>
</dbReference>
<accession>A0A7C4TY48</accession>
<evidence type="ECO:0000256" key="4">
    <source>
        <dbReference type="ARBA" id="ARBA00022670"/>
    </source>
</evidence>
<dbReference type="Gene3D" id="3.50.30.30">
    <property type="match status" value="1"/>
</dbReference>
<evidence type="ECO:0000259" key="12">
    <source>
        <dbReference type="Pfam" id="PF02225"/>
    </source>
</evidence>
<keyword evidence="7 9" id="KW-0720">Serine protease</keyword>
<dbReference type="InterPro" id="IPR046450">
    <property type="entry name" value="PA_dom_sf"/>
</dbReference>
<organism evidence="13">
    <name type="scientific">Caldisericum exile</name>
    <dbReference type="NCBI Taxonomy" id="693075"/>
    <lineage>
        <taxon>Bacteria</taxon>
        <taxon>Pseudomonadati</taxon>
        <taxon>Caldisericota/Cryosericota group</taxon>
        <taxon>Caldisericota</taxon>
        <taxon>Caldisericia</taxon>
        <taxon>Caldisericales</taxon>
        <taxon>Caldisericaceae</taxon>
        <taxon>Caldisericum</taxon>
    </lineage>
</organism>
<reference evidence="13" key="1">
    <citation type="journal article" date="2020" name="mSystems">
        <title>Genome- and Community-Level Interaction Insights into Carbon Utilization and Element Cycling Functions of Hydrothermarchaeota in Hydrothermal Sediment.</title>
        <authorList>
            <person name="Zhou Z."/>
            <person name="Liu Y."/>
            <person name="Xu W."/>
            <person name="Pan J."/>
            <person name="Luo Z.H."/>
            <person name="Li M."/>
        </authorList>
    </citation>
    <scope>NUCLEOTIDE SEQUENCE [LARGE SCALE GENOMIC DNA]</scope>
    <source>
        <strain evidence="13">SpSt-794</strain>
    </source>
</reference>
<protein>
    <recommendedName>
        <fullName evidence="14">Dockerin domain-containing protein</fullName>
    </recommendedName>
</protein>
<evidence type="ECO:0000256" key="2">
    <source>
        <dbReference type="ARBA" id="ARBA00022512"/>
    </source>
</evidence>
<dbReference type="PROSITE" id="PS00137">
    <property type="entry name" value="SUBTILASE_HIS"/>
    <property type="match status" value="1"/>
</dbReference>
<dbReference type="Pfam" id="PF00082">
    <property type="entry name" value="Peptidase_S8"/>
    <property type="match status" value="1"/>
</dbReference>
<evidence type="ECO:0000256" key="1">
    <source>
        <dbReference type="ARBA" id="ARBA00011073"/>
    </source>
</evidence>
<dbReference type="SUPFAM" id="SSF63446">
    <property type="entry name" value="Type I dockerin domain"/>
    <property type="match status" value="1"/>
</dbReference>
<evidence type="ECO:0008006" key="14">
    <source>
        <dbReference type="Google" id="ProtNLM"/>
    </source>
</evidence>
<dbReference type="InterPro" id="IPR036852">
    <property type="entry name" value="Peptidase_S8/S53_dom_sf"/>
</dbReference>
<dbReference type="InterPro" id="IPR036439">
    <property type="entry name" value="Dockerin_dom_sf"/>
</dbReference>
<feature type="active site" description="Charge relay system" evidence="8 9">
    <location>
        <position position="175"/>
    </location>
</feature>
<proteinExistence type="inferred from homology"/>
<evidence type="ECO:0000256" key="6">
    <source>
        <dbReference type="ARBA" id="ARBA00022801"/>
    </source>
</evidence>
<dbReference type="GO" id="GO:0004553">
    <property type="term" value="F:hydrolase activity, hydrolyzing O-glycosyl compounds"/>
    <property type="evidence" value="ECO:0007669"/>
    <property type="project" value="InterPro"/>
</dbReference>
<keyword evidence="6 9" id="KW-0378">Hydrolase</keyword>
<evidence type="ECO:0000256" key="3">
    <source>
        <dbReference type="ARBA" id="ARBA00022525"/>
    </source>
</evidence>
<evidence type="ECO:0000256" key="9">
    <source>
        <dbReference type="PROSITE-ProRule" id="PRU01240"/>
    </source>
</evidence>
<dbReference type="EMBL" id="DTHV01000155">
    <property type="protein sequence ID" value="HGW60830.1"/>
    <property type="molecule type" value="Genomic_DNA"/>
</dbReference>
<gene>
    <name evidence="13" type="ORF">ENV82_05320</name>
</gene>
<feature type="domain" description="PA" evidence="12">
    <location>
        <begin position="368"/>
        <end position="447"/>
    </location>
</feature>
<dbReference type="InterPro" id="IPR000209">
    <property type="entry name" value="Peptidase_S8/S53_dom"/>
</dbReference>
<name>A0A7C4TY48_9BACT</name>
<dbReference type="InterPro" id="IPR034213">
    <property type="entry name" value="S8_Vpr-like"/>
</dbReference>
<dbReference type="AlphaFoldDB" id="A0A7C4TY48"/>
<dbReference type="Pfam" id="PF00404">
    <property type="entry name" value="Dockerin_1"/>
    <property type="match status" value="1"/>
</dbReference>
<dbReference type="Gene3D" id="3.40.50.200">
    <property type="entry name" value="Peptidase S8/S53 domain"/>
    <property type="match status" value="1"/>
</dbReference>
<dbReference type="GO" id="GO:0006508">
    <property type="term" value="P:proteolysis"/>
    <property type="evidence" value="ECO:0007669"/>
    <property type="project" value="UniProtKB-KW"/>
</dbReference>
<comment type="similarity">
    <text evidence="1 9 10">Belongs to the peptidase S8 family.</text>
</comment>
<dbReference type="PANTHER" id="PTHR43806">
    <property type="entry name" value="PEPTIDASE S8"/>
    <property type="match status" value="1"/>
</dbReference>
<dbReference type="PROSITE" id="PS00136">
    <property type="entry name" value="SUBTILASE_ASP"/>
    <property type="match status" value="1"/>
</dbReference>
<dbReference type="SUPFAM" id="SSF52025">
    <property type="entry name" value="PA domain"/>
    <property type="match status" value="1"/>
</dbReference>
<dbReference type="InterPro" id="IPR002105">
    <property type="entry name" value="Dockerin_1_rpt"/>
</dbReference>
<keyword evidence="2" id="KW-0134">Cell wall</keyword>
<evidence type="ECO:0000259" key="11">
    <source>
        <dbReference type="Pfam" id="PF00082"/>
    </source>
</evidence>